<protein>
    <submittedName>
        <fullName evidence="2">GNAT family N-acetyltransferase</fullName>
    </submittedName>
</protein>
<sequence length="171" mass="19348">MLFTLRPWTLDDLASLVHHANDWEVARHLIDAFPHPYTVADGQAYLAFATSPAMSRCIFAIEVAGQAVGSIALHPQTDIHRHNAELGYWLAQPFWGQGISTQAVQQMVNYGFQTFTITRIFARPFGTNYASHRVLEKAGFTLEARFPQTLYKNGEVLDEWVYGVRRSPQPI</sequence>
<proteinExistence type="predicted"/>
<dbReference type="KEGG" id="haei:MUN82_02520"/>
<dbReference type="InterPro" id="IPR016181">
    <property type="entry name" value="Acyl_CoA_acyltransferase"/>
</dbReference>
<dbReference type="EMBL" id="CP095053">
    <property type="protein sequence ID" value="UOR05986.1"/>
    <property type="molecule type" value="Genomic_DNA"/>
</dbReference>
<dbReference type="PANTHER" id="PTHR43328:SF1">
    <property type="entry name" value="N-ACETYLTRANSFERASE DOMAIN-CONTAINING PROTEIN"/>
    <property type="match status" value="1"/>
</dbReference>
<dbReference type="RefSeq" id="WP_245094733.1">
    <property type="nucleotide sequence ID" value="NZ_CP095053.1"/>
</dbReference>
<reference evidence="2 3" key="1">
    <citation type="submission" date="2022-04" db="EMBL/GenBank/DDBJ databases">
        <title>Hymenobacter sp. isolated from the air.</title>
        <authorList>
            <person name="Won M."/>
            <person name="Lee C.-M."/>
            <person name="Woen H.-Y."/>
            <person name="Kwon S.-W."/>
        </authorList>
    </citation>
    <scope>NUCLEOTIDE SEQUENCE [LARGE SCALE GENOMIC DNA]</scope>
    <source>
        <strain evidence="3">5413 J-13</strain>
    </source>
</reference>
<dbReference type="Proteomes" id="UP000829925">
    <property type="component" value="Chromosome"/>
</dbReference>
<gene>
    <name evidence="2" type="ORF">MUN82_02520</name>
</gene>
<dbReference type="InterPro" id="IPR000182">
    <property type="entry name" value="GNAT_dom"/>
</dbReference>
<evidence type="ECO:0000259" key="1">
    <source>
        <dbReference type="PROSITE" id="PS51186"/>
    </source>
</evidence>
<evidence type="ECO:0000313" key="3">
    <source>
        <dbReference type="Proteomes" id="UP000829925"/>
    </source>
</evidence>
<dbReference type="Pfam" id="PF13302">
    <property type="entry name" value="Acetyltransf_3"/>
    <property type="match status" value="1"/>
</dbReference>
<dbReference type="AlphaFoldDB" id="A0A8T9T1L9"/>
<name>A0A8T9T1L9_9BACT</name>
<dbReference type="PROSITE" id="PS51186">
    <property type="entry name" value="GNAT"/>
    <property type="match status" value="1"/>
</dbReference>
<feature type="domain" description="N-acetyltransferase" evidence="1">
    <location>
        <begin position="1"/>
        <end position="167"/>
    </location>
</feature>
<dbReference type="PANTHER" id="PTHR43328">
    <property type="entry name" value="ACETYLTRANSFERASE-RELATED"/>
    <property type="match status" value="1"/>
</dbReference>
<dbReference type="Gene3D" id="3.40.630.30">
    <property type="match status" value="1"/>
</dbReference>
<organism evidence="2 3">
    <name type="scientific">Hymenobacter aerilatus</name>
    <dbReference type="NCBI Taxonomy" id="2932251"/>
    <lineage>
        <taxon>Bacteria</taxon>
        <taxon>Pseudomonadati</taxon>
        <taxon>Bacteroidota</taxon>
        <taxon>Cytophagia</taxon>
        <taxon>Cytophagales</taxon>
        <taxon>Hymenobacteraceae</taxon>
        <taxon>Hymenobacter</taxon>
    </lineage>
</organism>
<accession>A0A8T9T1L9</accession>
<keyword evidence="3" id="KW-1185">Reference proteome</keyword>
<dbReference type="GO" id="GO:0016747">
    <property type="term" value="F:acyltransferase activity, transferring groups other than amino-acyl groups"/>
    <property type="evidence" value="ECO:0007669"/>
    <property type="project" value="InterPro"/>
</dbReference>
<evidence type="ECO:0000313" key="2">
    <source>
        <dbReference type="EMBL" id="UOR05986.1"/>
    </source>
</evidence>
<dbReference type="SUPFAM" id="SSF55729">
    <property type="entry name" value="Acyl-CoA N-acyltransferases (Nat)"/>
    <property type="match status" value="1"/>
</dbReference>